<dbReference type="Proteomes" id="UP000036681">
    <property type="component" value="Unplaced"/>
</dbReference>
<accession>A0A0M3ICL9</accession>
<sequence length="111" mass="12285">MDGWLVVYSSFDGGTQHTHIRTHRGTQLMAFLKLHAWLRVVMPCETSHRGGGRYVQESPHIVCVTLTTLPNANIDQPTTISYAVADTYCAANQPFNSIIRVPLSMISVALT</sequence>
<evidence type="ECO:0000313" key="2">
    <source>
        <dbReference type="WBParaSite" id="ALUE_0001564901-mRNA-1"/>
    </source>
</evidence>
<evidence type="ECO:0000313" key="1">
    <source>
        <dbReference type="Proteomes" id="UP000036681"/>
    </source>
</evidence>
<reference evidence="2" key="1">
    <citation type="submission" date="2017-02" db="UniProtKB">
        <authorList>
            <consortium name="WormBaseParasite"/>
        </authorList>
    </citation>
    <scope>IDENTIFICATION</scope>
</reference>
<organism evidence="1 2">
    <name type="scientific">Ascaris lumbricoides</name>
    <name type="common">Giant roundworm</name>
    <dbReference type="NCBI Taxonomy" id="6252"/>
    <lineage>
        <taxon>Eukaryota</taxon>
        <taxon>Metazoa</taxon>
        <taxon>Ecdysozoa</taxon>
        <taxon>Nematoda</taxon>
        <taxon>Chromadorea</taxon>
        <taxon>Rhabditida</taxon>
        <taxon>Spirurina</taxon>
        <taxon>Ascaridomorpha</taxon>
        <taxon>Ascaridoidea</taxon>
        <taxon>Ascarididae</taxon>
        <taxon>Ascaris</taxon>
    </lineage>
</organism>
<dbReference type="AlphaFoldDB" id="A0A0M3ICL9"/>
<name>A0A0M3ICL9_ASCLU</name>
<protein>
    <submittedName>
        <fullName evidence="2">ZP domain-containing protein</fullName>
    </submittedName>
</protein>
<proteinExistence type="predicted"/>
<dbReference type="WBParaSite" id="ALUE_0001564901-mRNA-1">
    <property type="protein sequence ID" value="ALUE_0001564901-mRNA-1"/>
    <property type="gene ID" value="ALUE_0001564901"/>
</dbReference>
<keyword evidence="1" id="KW-1185">Reference proteome</keyword>